<keyword evidence="3" id="KW-1185">Reference proteome</keyword>
<dbReference type="EMBL" id="CP036287">
    <property type="protein sequence ID" value="QDU65038.1"/>
    <property type="molecule type" value="Genomic_DNA"/>
</dbReference>
<dbReference type="KEGG" id="pbap:Pla133_01010"/>
<feature type="chain" id="PRO_5021745619" description="BNR/Asp-box repeat protein" evidence="1">
    <location>
        <begin position="24"/>
        <end position="504"/>
    </location>
</feature>
<evidence type="ECO:0008006" key="4">
    <source>
        <dbReference type="Google" id="ProtNLM"/>
    </source>
</evidence>
<accession>A0A518BDH7</accession>
<dbReference type="InterPro" id="IPR036278">
    <property type="entry name" value="Sialidase_sf"/>
</dbReference>
<protein>
    <recommendedName>
        <fullName evidence="4">BNR/Asp-box repeat protein</fullName>
    </recommendedName>
</protein>
<dbReference type="CDD" id="cd15482">
    <property type="entry name" value="Sialidase_non-viral"/>
    <property type="match status" value="1"/>
</dbReference>
<gene>
    <name evidence="2" type="ORF">Pla133_01010</name>
</gene>
<sequence precursor="true">MALLLTSAAASALLLALPATDPAQTWTQVGGDGVYTFATSPNYANDGLAWIASGSVSYQGDGDIYLVTDHGEAVQFWSSLPGGPLEVQALAISPTFAVDSTLMATSQENLVPNSKLWKSTDAGLSWTEMPQPDPVTWTKFFNTVALSPNFATDQIILATDGGIAGRGHRSSDGGQSWSFLQPFSWQLMELKFAEDFATSGFAYGYKLAGSPRFFRSSDFGVSWDECSHPLSDPGVCPYLDRVFGIAVAPVGPQGQRAIYYHGQASVFDPSNFLRSTDNGDNWEYAGGGLEGLQVFDLDVADDGRIYAATDGGVYFSDDQGTSFSPFIAAGLPNPVTKIELAGGLGGDLYVLAGGVPDVTYFPIPVPSGALEPGNLYRLRLSGTGVADLGFGLAGAAGAPSLEVETTFGVHPNFSLQVTNAASNALAANVFGFSTVQVPLLGGTLVPGADFIINSVTGANGSVLLDLAWPTNFPVGSEVFTQTWILDPTATQGFSASNGLKLTKL</sequence>
<reference evidence="2 3" key="1">
    <citation type="submission" date="2019-02" db="EMBL/GenBank/DDBJ databases">
        <title>Deep-cultivation of Planctomycetes and their phenomic and genomic characterization uncovers novel biology.</title>
        <authorList>
            <person name="Wiegand S."/>
            <person name="Jogler M."/>
            <person name="Boedeker C."/>
            <person name="Pinto D."/>
            <person name="Vollmers J."/>
            <person name="Rivas-Marin E."/>
            <person name="Kohn T."/>
            <person name="Peeters S.H."/>
            <person name="Heuer A."/>
            <person name="Rast P."/>
            <person name="Oberbeckmann S."/>
            <person name="Bunk B."/>
            <person name="Jeske O."/>
            <person name="Meyerdierks A."/>
            <person name="Storesund J.E."/>
            <person name="Kallscheuer N."/>
            <person name="Luecker S."/>
            <person name="Lage O.M."/>
            <person name="Pohl T."/>
            <person name="Merkel B.J."/>
            <person name="Hornburger P."/>
            <person name="Mueller R.-W."/>
            <person name="Bruemmer F."/>
            <person name="Labrenz M."/>
            <person name="Spormann A.M."/>
            <person name="Op den Camp H."/>
            <person name="Overmann J."/>
            <person name="Amann R."/>
            <person name="Jetten M.S.M."/>
            <person name="Mascher T."/>
            <person name="Medema M.H."/>
            <person name="Devos D.P."/>
            <person name="Kaster A.-K."/>
            <person name="Ovreas L."/>
            <person name="Rohde M."/>
            <person name="Galperin M.Y."/>
            <person name="Jogler C."/>
        </authorList>
    </citation>
    <scope>NUCLEOTIDE SEQUENCE [LARGE SCALE GENOMIC DNA]</scope>
    <source>
        <strain evidence="2 3">Pla133</strain>
    </source>
</reference>
<dbReference type="RefSeq" id="WP_145061282.1">
    <property type="nucleotide sequence ID" value="NZ_CP036287.1"/>
</dbReference>
<feature type="signal peptide" evidence="1">
    <location>
        <begin position="1"/>
        <end position="23"/>
    </location>
</feature>
<dbReference type="AlphaFoldDB" id="A0A518BDH7"/>
<name>A0A518BDH7_9BACT</name>
<organism evidence="2 3">
    <name type="scientific">Engelhardtia mirabilis</name>
    <dbReference type="NCBI Taxonomy" id="2528011"/>
    <lineage>
        <taxon>Bacteria</taxon>
        <taxon>Pseudomonadati</taxon>
        <taxon>Planctomycetota</taxon>
        <taxon>Planctomycetia</taxon>
        <taxon>Planctomycetia incertae sedis</taxon>
        <taxon>Engelhardtia</taxon>
    </lineage>
</organism>
<evidence type="ECO:0000313" key="2">
    <source>
        <dbReference type="EMBL" id="QDU65038.1"/>
    </source>
</evidence>
<dbReference type="InterPro" id="IPR015943">
    <property type="entry name" value="WD40/YVTN_repeat-like_dom_sf"/>
</dbReference>
<dbReference type="SUPFAM" id="SSF50939">
    <property type="entry name" value="Sialidases"/>
    <property type="match status" value="1"/>
</dbReference>
<evidence type="ECO:0000256" key="1">
    <source>
        <dbReference type="SAM" id="SignalP"/>
    </source>
</evidence>
<proteinExistence type="predicted"/>
<dbReference type="Gene3D" id="2.130.10.10">
    <property type="entry name" value="YVTN repeat-like/Quinoprotein amine dehydrogenase"/>
    <property type="match status" value="2"/>
</dbReference>
<evidence type="ECO:0000313" key="3">
    <source>
        <dbReference type="Proteomes" id="UP000316921"/>
    </source>
</evidence>
<keyword evidence="1" id="KW-0732">Signal</keyword>
<dbReference type="Proteomes" id="UP000316921">
    <property type="component" value="Chromosome"/>
</dbReference>